<dbReference type="EMBL" id="BIFQ01000002">
    <property type="protein sequence ID" value="GCE07888.1"/>
    <property type="molecule type" value="Genomic_DNA"/>
</dbReference>
<dbReference type="InterPro" id="IPR006061">
    <property type="entry name" value="SBP_1_CS"/>
</dbReference>
<gene>
    <name evidence="4" type="ORF">KDAU_52170</name>
</gene>
<dbReference type="PANTHER" id="PTHR43649">
    <property type="entry name" value="ARABINOSE-BINDING PROTEIN-RELATED"/>
    <property type="match status" value="1"/>
</dbReference>
<dbReference type="InterPro" id="IPR006059">
    <property type="entry name" value="SBP"/>
</dbReference>
<comment type="caution">
    <text evidence="4">The sequence shown here is derived from an EMBL/GenBank/DDBJ whole genome shotgun (WGS) entry which is preliminary data.</text>
</comment>
<protein>
    <submittedName>
        <fullName evidence="4">Sugar ABC transporter substrate-binding protein</fullName>
    </submittedName>
</protein>
<reference evidence="5" key="1">
    <citation type="submission" date="2018-12" db="EMBL/GenBank/DDBJ databases">
        <title>Tengunoibacter tsumagoiensis gen. nov., sp. nov., Dictyobacter kobayashii sp. nov., D. alpinus sp. nov., and D. joshuensis sp. nov. and description of Dictyobacteraceae fam. nov. within the order Ktedonobacterales isolated from Tengu-no-mugimeshi.</title>
        <authorList>
            <person name="Wang C.M."/>
            <person name="Zheng Y."/>
            <person name="Sakai Y."/>
            <person name="Toyoda A."/>
            <person name="Minakuchi Y."/>
            <person name="Abe K."/>
            <person name="Yokota A."/>
            <person name="Yabe S."/>
        </authorList>
    </citation>
    <scope>NUCLEOTIDE SEQUENCE [LARGE SCALE GENOMIC DNA]</scope>
    <source>
        <strain evidence="5">S-27</strain>
    </source>
</reference>
<dbReference type="AlphaFoldDB" id="A0A401ZM29"/>
<dbReference type="PANTHER" id="PTHR43649:SF16">
    <property type="entry name" value="SUGAR-BINDING LIPOPROTEIN"/>
    <property type="match status" value="1"/>
</dbReference>
<evidence type="ECO:0000256" key="2">
    <source>
        <dbReference type="ARBA" id="ARBA00022448"/>
    </source>
</evidence>
<dbReference type="GO" id="GO:0055085">
    <property type="term" value="P:transmembrane transport"/>
    <property type="evidence" value="ECO:0007669"/>
    <property type="project" value="InterPro"/>
</dbReference>
<sequence>MKISDAPKVDPGSASYQSWLEVVTRFEKAHPQYNIVGDSYQFDPTTFYPMFAAGQADDAINTYFTESQYMIEHHIAADIQADFDTTPFKDIFSPDVRQVVSGSNGHMYGLPANAYVLGLIYNRALFTKAGLDPNQPPTNWDDFRAYAKRIAEKTGVSGFVENAAGNQGGWHFINWLYSTGGVVESNAGTKTTAAFQSAQGVAVLRMLQQMRFTDKSMQMQTATFQQGDITNAVATGKAGMCIGAGDSWGTLYSGKGSLDFLGLGPMPQNNGQHGALGGGGLWVINSKSTANAIRGAVLYTSYRSFDLHSYEDQLKAQVAQNKPVGIPGANLFRGSYARQYDAITRKYANLPLQNYAAYAHSSVPLVPEPRLHAQDLYSELDAVMQAIFTDPSADPEALLENTASSFQSRYLTTAS</sequence>
<accession>A0A401ZM29</accession>
<evidence type="ECO:0000313" key="4">
    <source>
        <dbReference type="EMBL" id="GCE07888.1"/>
    </source>
</evidence>
<comment type="similarity">
    <text evidence="1">Belongs to the bacterial solute-binding protein 1 family.</text>
</comment>
<keyword evidence="5" id="KW-1185">Reference proteome</keyword>
<keyword evidence="2" id="KW-0813">Transport</keyword>
<dbReference type="Proteomes" id="UP000287224">
    <property type="component" value="Unassembled WGS sequence"/>
</dbReference>
<evidence type="ECO:0000313" key="5">
    <source>
        <dbReference type="Proteomes" id="UP000287224"/>
    </source>
</evidence>
<organism evidence="4 5">
    <name type="scientific">Dictyobacter aurantiacus</name>
    <dbReference type="NCBI Taxonomy" id="1936993"/>
    <lineage>
        <taxon>Bacteria</taxon>
        <taxon>Bacillati</taxon>
        <taxon>Chloroflexota</taxon>
        <taxon>Ktedonobacteria</taxon>
        <taxon>Ktedonobacterales</taxon>
        <taxon>Dictyobacteraceae</taxon>
        <taxon>Dictyobacter</taxon>
    </lineage>
</organism>
<dbReference type="PROSITE" id="PS01037">
    <property type="entry name" value="SBP_BACTERIAL_1"/>
    <property type="match status" value="1"/>
</dbReference>
<name>A0A401ZM29_9CHLR</name>
<dbReference type="InterPro" id="IPR050490">
    <property type="entry name" value="Bact_solute-bd_prot1"/>
</dbReference>
<evidence type="ECO:0000256" key="1">
    <source>
        <dbReference type="ARBA" id="ARBA00008520"/>
    </source>
</evidence>
<dbReference type="Gene3D" id="3.40.190.10">
    <property type="entry name" value="Periplasmic binding protein-like II"/>
    <property type="match status" value="1"/>
</dbReference>
<dbReference type="SUPFAM" id="SSF53850">
    <property type="entry name" value="Periplasmic binding protein-like II"/>
    <property type="match status" value="1"/>
</dbReference>
<dbReference type="Pfam" id="PF01547">
    <property type="entry name" value="SBP_bac_1"/>
    <property type="match status" value="1"/>
</dbReference>
<proteinExistence type="inferred from homology"/>
<evidence type="ECO:0000256" key="3">
    <source>
        <dbReference type="ARBA" id="ARBA00022729"/>
    </source>
</evidence>
<keyword evidence="3" id="KW-0732">Signal</keyword>